<organism evidence="2 4">
    <name type="scientific">Adineta steineri</name>
    <dbReference type="NCBI Taxonomy" id="433720"/>
    <lineage>
        <taxon>Eukaryota</taxon>
        <taxon>Metazoa</taxon>
        <taxon>Spiralia</taxon>
        <taxon>Gnathifera</taxon>
        <taxon>Rotifera</taxon>
        <taxon>Eurotatoria</taxon>
        <taxon>Bdelloidea</taxon>
        <taxon>Adinetida</taxon>
        <taxon>Adinetidae</taxon>
        <taxon>Adineta</taxon>
    </lineage>
</organism>
<dbReference type="AlphaFoldDB" id="A0A815V646"/>
<sequence length="55" mass="5552">QTILLGGTTPHVANFQAAFDTKGEVGVSPIDSDRRGVPSANGDGLGALTTNEGKL</sequence>
<dbReference type="EMBL" id="CAJOAY010016658">
    <property type="protein sequence ID" value="CAF4303294.1"/>
    <property type="molecule type" value="Genomic_DNA"/>
</dbReference>
<gene>
    <name evidence="3" type="ORF">OKA104_LOCUS46323</name>
    <name evidence="2" type="ORF">VCS650_LOCUS43396</name>
</gene>
<dbReference type="Proteomes" id="UP000663891">
    <property type="component" value="Unassembled WGS sequence"/>
</dbReference>
<accession>A0A815V646</accession>
<dbReference type="EMBL" id="CAJNON010003414">
    <property type="protein sequence ID" value="CAF1523751.1"/>
    <property type="molecule type" value="Genomic_DNA"/>
</dbReference>
<protein>
    <submittedName>
        <fullName evidence="2">Uncharacterized protein</fullName>
    </submittedName>
</protein>
<evidence type="ECO:0000313" key="3">
    <source>
        <dbReference type="EMBL" id="CAF4303294.1"/>
    </source>
</evidence>
<evidence type="ECO:0000313" key="4">
    <source>
        <dbReference type="Proteomes" id="UP000663891"/>
    </source>
</evidence>
<reference evidence="2" key="1">
    <citation type="submission" date="2021-02" db="EMBL/GenBank/DDBJ databases">
        <authorList>
            <person name="Nowell W R."/>
        </authorList>
    </citation>
    <scope>NUCLEOTIDE SEQUENCE</scope>
</reference>
<comment type="caution">
    <text evidence="2">The sequence shown here is derived from an EMBL/GenBank/DDBJ whole genome shotgun (WGS) entry which is preliminary data.</text>
</comment>
<evidence type="ECO:0000313" key="2">
    <source>
        <dbReference type="EMBL" id="CAF1523751.1"/>
    </source>
</evidence>
<name>A0A815V646_9BILA</name>
<dbReference type="Proteomes" id="UP000663881">
    <property type="component" value="Unassembled WGS sequence"/>
</dbReference>
<evidence type="ECO:0000256" key="1">
    <source>
        <dbReference type="SAM" id="MobiDB-lite"/>
    </source>
</evidence>
<feature type="region of interest" description="Disordered" evidence="1">
    <location>
        <begin position="24"/>
        <end position="55"/>
    </location>
</feature>
<feature type="non-terminal residue" evidence="2">
    <location>
        <position position="1"/>
    </location>
</feature>
<proteinExistence type="predicted"/>